<keyword evidence="12" id="KW-1185">Reference proteome</keyword>
<evidence type="ECO:0000256" key="2">
    <source>
        <dbReference type="ARBA" id="ARBA00012796"/>
    </source>
</evidence>
<dbReference type="SUPFAM" id="SSF53335">
    <property type="entry name" value="S-adenosyl-L-methionine-dependent methyltransferases"/>
    <property type="match status" value="1"/>
</dbReference>
<evidence type="ECO:0000313" key="11">
    <source>
        <dbReference type="EMBL" id="CDW72366.1"/>
    </source>
</evidence>
<dbReference type="OMA" id="RPDHRMI"/>
<evidence type="ECO:0000256" key="3">
    <source>
        <dbReference type="ARBA" id="ARBA00022603"/>
    </source>
</evidence>
<dbReference type="OrthoDB" id="1925287at2759"/>
<dbReference type="Gene3D" id="3.40.50.150">
    <property type="entry name" value="Vaccinia Virus protein VP39"/>
    <property type="match status" value="1"/>
</dbReference>
<dbReference type="InterPro" id="IPR049470">
    <property type="entry name" value="TRM61_C"/>
</dbReference>
<dbReference type="GO" id="GO:0005634">
    <property type="term" value="C:nucleus"/>
    <property type="evidence" value="ECO:0007669"/>
    <property type="project" value="UniProtKB-SubCell"/>
</dbReference>
<dbReference type="InterPro" id="IPR014816">
    <property type="entry name" value="tRNA_MeTrfase_Gcd14"/>
</dbReference>
<evidence type="ECO:0000256" key="1">
    <source>
        <dbReference type="ARBA" id="ARBA00004123"/>
    </source>
</evidence>
<evidence type="ECO:0000256" key="9">
    <source>
        <dbReference type="PIRSR" id="PIRSR017269-1"/>
    </source>
</evidence>
<evidence type="ECO:0000256" key="7">
    <source>
        <dbReference type="ARBA" id="ARBA00023242"/>
    </source>
</evidence>
<sequence>MVKLLEIRDGVKTKNNVFSYTSDNIIREGDTLVVFESGDNIKQIVMKRNQTFQNKFGAFPHNDIIDKLQFGTKMYSKTMMGWVYILRPNSHIYTSSLAQRTQILYTPDISQVLFRLELRPGFRVVESGTGSGSLSVSIMKAIVPTGHLFTYEFNQVRSQRAIEDFQRLGFYPQNVHVTHRDVLNNGFLLKDESTGEFLVNENTIDAIFLDLPSPEKAVPHAYKVLKRGGKLCNFSPCIEQVQKAVQEMARQGFYEIKTYETLSKDFSSSHHNYQSFKQQVKPTIVTEENGNKQQDNLGDTNTGNLNKRQLKQKDKGMLVTAPKIESRGHTGFLTFAIKF</sequence>
<comment type="subcellular location">
    <subcellularLocation>
        <location evidence="1">Nucleus</location>
    </subcellularLocation>
</comment>
<protein>
    <recommendedName>
        <fullName evidence="2 8">tRNA (adenine(58)-N(1))-methyltransferase</fullName>
        <ecNumber evidence="2 8">2.1.1.220</ecNumber>
    </recommendedName>
</protein>
<dbReference type="EC" id="2.1.1.220" evidence="2 8"/>
<dbReference type="PANTHER" id="PTHR12133:SF2">
    <property type="entry name" value="TRNA (ADENINE(58)-N(1))-METHYLTRANSFERASE CATALYTIC SUBUNIT TRMT61A"/>
    <property type="match status" value="1"/>
</dbReference>
<evidence type="ECO:0000256" key="4">
    <source>
        <dbReference type="ARBA" id="ARBA00022679"/>
    </source>
</evidence>
<dbReference type="GO" id="GO:0160107">
    <property type="term" value="F:tRNA (adenine(58)-N1)-methyltransferase activity"/>
    <property type="evidence" value="ECO:0007669"/>
    <property type="project" value="UniProtKB-EC"/>
</dbReference>
<comment type="similarity">
    <text evidence="8">Belongs to the class I-like SAM-binding methyltransferase superfamily. TRM61 family.</text>
</comment>
<evidence type="ECO:0000313" key="12">
    <source>
        <dbReference type="Proteomes" id="UP000039865"/>
    </source>
</evidence>
<dbReference type="FunCoup" id="A0A077ZVC1">
    <property type="interactions" value="172"/>
</dbReference>
<evidence type="ECO:0000259" key="10">
    <source>
        <dbReference type="Pfam" id="PF08704"/>
    </source>
</evidence>
<feature type="binding site" evidence="9">
    <location>
        <position position="210"/>
    </location>
    <ligand>
        <name>S-adenosyl-L-methionine</name>
        <dbReference type="ChEBI" id="CHEBI:59789"/>
    </ligand>
</feature>
<evidence type="ECO:0000256" key="5">
    <source>
        <dbReference type="ARBA" id="ARBA00022691"/>
    </source>
</evidence>
<proteinExistence type="inferred from homology"/>
<reference evidence="11 12" key="1">
    <citation type="submission" date="2014-06" db="EMBL/GenBank/DDBJ databases">
        <authorList>
            <person name="Swart Estienne"/>
        </authorList>
    </citation>
    <scope>NUCLEOTIDE SEQUENCE [LARGE SCALE GENOMIC DNA]</scope>
    <source>
        <strain evidence="11 12">130c</strain>
    </source>
</reference>
<dbReference type="Proteomes" id="UP000039865">
    <property type="component" value="Unassembled WGS sequence"/>
</dbReference>
<keyword evidence="6 8" id="KW-0819">tRNA processing</keyword>
<dbReference type="EMBL" id="CCKQ01001263">
    <property type="protein sequence ID" value="CDW72366.1"/>
    <property type="molecule type" value="Genomic_DNA"/>
</dbReference>
<dbReference type="PIRSF" id="PIRSF017269">
    <property type="entry name" value="GCD14"/>
    <property type="match status" value="1"/>
</dbReference>
<dbReference type="AlphaFoldDB" id="A0A077ZVC1"/>
<dbReference type="Gene3D" id="3.10.330.20">
    <property type="match status" value="1"/>
</dbReference>
<keyword evidence="5 8" id="KW-0949">S-adenosyl-L-methionine</keyword>
<gene>
    <name evidence="11" type="primary">Contig7987.g8522</name>
    <name evidence="11" type="ORF">STYLEM_1325</name>
</gene>
<feature type="binding site" evidence="9">
    <location>
        <position position="152"/>
    </location>
    <ligand>
        <name>S-adenosyl-L-methionine</name>
        <dbReference type="ChEBI" id="CHEBI:59789"/>
    </ligand>
</feature>
<dbReference type="GO" id="GO:0030488">
    <property type="term" value="P:tRNA methylation"/>
    <property type="evidence" value="ECO:0007669"/>
    <property type="project" value="InterPro"/>
</dbReference>
<keyword evidence="4 8" id="KW-0808">Transferase</keyword>
<dbReference type="PANTHER" id="PTHR12133">
    <property type="entry name" value="TRNA (ADENINE(58)-N(1))-METHYLTRANSFERASE"/>
    <property type="match status" value="1"/>
</dbReference>
<dbReference type="Pfam" id="PF08704">
    <property type="entry name" value="GCD14"/>
    <property type="match status" value="1"/>
</dbReference>
<accession>A0A077ZVC1</accession>
<feature type="binding site" evidence="9">
    <location>
        <position position="181"/>
    </location>
    <ligand>
        <name>S-adenosyl-L-methionine</name>
        <dbReference type="ChEBI" id="CHEBI:59789"/>
    </ligand>
</feature>
<comment type="catalytic activity">
    <reaction evidence="8">
        <text>adenosine(58) in tRNA + S-adenosyl-L-methionine = N(1)-methyladenosine(58) in tRNA + S-adenosyl-L-homocysteine + H(+)</text>
        <dbReference type="Rhea" id="RHEA:43152"/>
        <dbReference type="Rhea" id="RHEA-COMP:10365"/>
        <dbReference type="Rhea" id="RHEA-COMP:10366"/>
        <dbReference type="ChEBI" id="CHEBI:15378"/>
        <dbReference type="ChEBI" id="CHEBI:57856"/>
        <dbReference type="ChEBI" id="CHEBI:59789"/>
        <dbReference type="ChEBI" id="CHEBI:74411"/>
        <dbReference type="ChEBI" id="CHEBI:74491"/>
        <dbReference type="EC" id="2.1.1.220"/>
    </reaction>
</comment>
<name>A0A077ZVC1_STYLE</name>
<feature type="domain" description="tRNA (adenine(58)-N(1))-methyltransferase catalytic subunit TRM61 C-terminal" evidence="10">
    <location>
        <begin position="81"/>
        <end position="337"/>
    </location>
</feature>
<organism evidence="11 12">
    <name type="scientific">Stylonychia lemnae</name>
    <name type="common">Ciliate</name>
    <dbReference type="NCBI Taxonomy" id="5949"/>
    <lineage>
        <taxon>Eukaryota</taxon>
        <taxon>Sar</taxon>
        <taxon>Alveolata</taxon>
        <taxon>Ciliophora</taxon>
        <taxon>Intramacronucleata</taxon>
        <taxon>Spirotrichea</taxon>
        <taxon>Stichotrichia</taxon>
        <taxon>Sporadotrichida</taxon>
        <taxon>Oxytrichidae</taxon>
        <taxon>Stylonychinae</taxon>
        <taxon>Stylonychia</taxon>
    </lineage>
</organism>
<dbReference type="InterPro" id="IPR029063">
    <property type="entry name" value="SAM-dependent_MTases_sf"/>
</dbReference>
<evidence type="ECO:0000256" key="6">
    <source>
        <dbReference type="ARBA" id="ARBA00022694"/>
    </source>
</evidence>
<dbReference type="GO" id="GO:0031515">
    <property type="term" value="C:tRNA (m1A) methyltransferase complex"/>
    <property type="evidence" value="ECO:0007669"/>
    <property type="project" value="UniProtKB-UniRule"/>
</dbReference>
<dbReference type="InParanoid" id="A0A077ZVC1"/>
<dbReference type="PROSITE" id="PS51620">
    <property type="entry name" value="SAM_TRM61"/>
    <property type="match status" value="1"/>
</dbReference>
<feature type="binding site" evidence="9">
    <location>
        <begin position="131"/>
        <end position="134"/>
    </location>
    <ligand>
        <name>S-adenosyl-L-methionine</name>
        <dbReference type="ChEBI" id="CHEBI:59789"/>
    </ligand>
</feature>
<keyword evidence="7" id="KW-0539">Nucleus</keyword>
<keyword evidence="3 8" id="KW-0489">Methyltransferase</keyword>
<evidence type="ECO:0000256" key="8">
    <source>
        <dbReference type="PIRNR" id="PIRNR017269"/>
    </source>
</evidence>